<dbReference type="OrthoDB" id="3629087at2"/>
<protein>
    <recommendedName>
        <fullName evidence="3">PH domain-containing protein</fullName>
    </recommendedName>
</protein>
<evidence type="ECO:0000313" key="1">
    <source>
        <dbReference type="EMBL" id="SDW62681.1"/>
    </source>
</evidence>
<name>A0A1H2V321_9PSEU</name>
<dbReference type="Proteomes" id="UP000199529">
    <property type="component" value="Unassembled WGS sequence"/>
</dbReference>
<dbReference type="AlphaFoldDB" id="A0A1H2V321"/>
<evidence type="ECO:0000313" key="2">
    <source>
        <dbReference type="Proteomes" id="UP000199529"/>
    </source>
</evidence>
<dbReference type="RefSeq" id="WP_093262160.1">
    <property type="nucleotide sequence ID" value="NZ_FNOK01000004.1"/>
</dbReference>
<accession>A0A1H2V321</accession>
<evidence type="ECO:0008006" key="3">
    <source>
        <dbReference type="Google" id="ProtNLM"/>
    </source>
</evidence>
<sequence length="121" mass="13298">MPVSGAVRERIRTFLDADDEIRYVFPASILMSIQSSVLVVVSRKSITVLSTGFWSTKAPKSVVARLSRNTVLGPVDVQSTPYFRLDGVDYEIDDEYVAVVNAADAEIASPQDLPRDPLPDL</sequence>
<reference evidence="2" key="1">
    <citation type="submission" date="2016-10" db="EMBL/GenBank/DDBJ databases">
        <authorList>
            <person name="Varghese N."/>
            <person name="Submissions S."/>
        </authorList>
    </citation>
    <scope>NUCLEOTIDE SEQUENCE [LARGE SCALE GENOMIC DNA]</scope>
    <source>
        <strain evidence="2">CGMCC 4.3530</strain>
    </source>
</reference>
<keyword evidence="2" id="KW-1185">Reference proteome</keyword>
<gene>
    <name evidence="1" type="ORF">SAMN05216215_1004179</name>
</gene>
<organism evidence="1 2">
    <name type="scientific">Saccharopolyspora shandongensis</name>
    <dbReference type="NCBI Taxonomy" id="418495"/>
    <lineage>
        <taxon>Bacteria</taxon>
        <taxon>Bacillati</taxon>
        <taxon>Actinomycetota</taxon>
        <taxon>Actinomycetes</taxon>
        <taxon>Pseudonocardiales</taxon>
        <taxon>Pseudonocardiaceae</taxon>
        <taxon>Saccharopolyspora</taxon>
    </lineage>
</organism>
<proteinExistence type="predicted"/>
<dbReference type="EMBL" id="FNOK01000004">
    <property type="protein sequence ID" value="SDW62681.1"/>
    <property type="molecule type" value="Genomic_DNA"/>
</dbReference>
<dbReference type="STRING" id="418495.SAMN05216215_1004179"/>